<dbReference type="PANTHER" id="PTHR43261">
    <property type="entry name" value="TRANSLATION ELONGATION FACTOR G-RELATED"/>
    <property type="match status" value="1"/>
</dbReference>
<dbReference type="Pfam" id="PF03764">
    <property type="entry name" value="EFG_IV"/>
    <property type="match status" value="1"/>
</dbReference>
<protein>
    <recommendedName>
        <fullName evidence="7">Elongation factor G</fullName>
    </recommendedName>
</protein>
<dbReference type="PRINTS" id="PR00315">
    <property type="entry name" value="ELONGATNFCT"/>
</dbReference>
<reference evidence="10" key="1">
    <citation type="submission" date="2016-06" db="EMBL/GenBank/DDBJ databases">
        <title>Draft genome sequence of Desulfoplanes formicivorans strain Pf12B.</title>
        <authorList>
            <person name="Watanabe M."/>
            <person name="Kojima H."/>
            <person name="Fukui M."/>
        </authorList>
    </citation>
    <scope>NUCLEOTIDE SEQUENCE [LARGE SCALE GENOMIC DNA]</scope>
    <source>
        <strain evidence="10">Pf12B</strain>
    </source>
</reference>
<dbReference type="SMART" id="SM00889">
    <property type="entry name" value="EFG_IV"/>
    <property type="match status" value="1"/>
</dbReference>
<dbReference type="InterPro" id="IPR005517">
    <property type="entry name" value="Transl_elong_EFG/EF2_IV"/>
</dbReference>
<dbReference type="NCBIfam" id="TIGR00484">
    <property type="entry name" value="EF-G"/>
    <property type="match status" value="1"/>
</dbReference>
<dbReference type="PROSITE" id="PS00301">
    <property type="entry name" value="G_TR_1"/>
    <property type="match status" value="1"/>
</dbReference>
<evidence type="ECO:0000256" key="6">
    <source>
        <dbReference type="ARBA" id="ARBA00024731"/>
    </source>
</evidence>
<dbReference type="Gene3D" id="3.30.70.240">
    <property type="match status" value="1"/>
</dbReference>
<evidence type="ECO:0000256" key="5">
    <source>
        <dbReference type="ARBA" id="ARBA00023134"/>
    </source>
</evidence>
<evidence type="ECO:0000259" key="8">
    <source>
        <dbReference type="PROSITE" id="PS51722"/>
    </source>
</evidence>
<dbReference type="CDD" id="cd03713">
    <property type="entry name" value="EFG_mtEFG_C"/>
    <property type="match status" value="1"/>
</dbReference>
<dbReference type="InterPro" id="IPR004540">
    <property type="entry name" value="Transl_elong_EFG/EF2"/>
</dbReference>
<dbReference type="Pfam" id="PF14492">
    <property type="entry name" value="EFG_III"/>
    <property type="match status" value="1"/>
</dbReference>
<dbReference type="FunFam" id="3.30.70.240:FF:000001">
    <property type="entry name" value="Elongation factor G"/>
    <property type="match status" value="1"/>
</dbReference>
<dbReference type="SUPFAM" id="SSF54211">
    <property type="entry name" value="Ribosomal protein S5 domain 2-like"/>
    <property type="match status" value="1"/>
</dbReference>
<dbReference type="InterPro" id="IPR041095">
    <property type="entry name" value="EFG_II"/>
</dbReference>
<dbReference type="FunFam" id="3.30.70.870:FF:000001">
    <property type="entry name" value="Elongation factor G"/>
    <property type="match status" value="1"/>
</dbReference>
<dbReference type="PANTHER" id="PTHR43261:SF1">
    <property type="entry name" value="RIBOSOME-RELEASING FACTOR 2, MITOCHONDRIAL"/>
    <property type="match status" value="1"/>
</dbReference>
<dbReference type="Gene3D" id="3.30.230.10">
    <property type="match status" value="1"/>
</dbReference>
<dbReference type="CDD" id="cd01886">
    <property type="entry name" value="EF-G"/>
    <property type="match status" value="1"/>
</dbReference>
<dbReference type="Gene3D" id="3.40.50.300">
    <property type="entry name" value="P-loop containing nucleotide triphosphate hydrolases"/>
    <property type="match status" value="1"/>
</dbReference>
<dbReference type="InterPro" id="IPR031157">
    <property type="entry name" value="G_TR_CS"/>
</dbReference>
<dbReference type="GO" id="GO:0005525">
    <property type="term" value="F:GTP binding"/>
    <property type="evidence" value="ECO:0007669"/>
    <property type="project" value="UniProtKB-UniRule"/>
</dbReference>
<dbReference type="Pfam" id="PF00679">
    <property type="entry name" value="EFG_C"/>
    <property type="match status" value="1"/>
</dbReference>
<dbReference type="FunFam" id="3.40.50.300:FF:000029">
    <property type="entry name" value="Elongation factor G"/>
    <property type="match status" value="1"/>
</dbReference>
<dbReference type="InterPro" id="IPR004161">
    <property type="entry name" value="EFTu-like_2"/>
</dbReference>
<dbReference type="InterPro" id="IPR000795">
    <property type="entry name" value="T_Tr_GTP-bd_dom"/>
</dbReference>
<dbReference type="Proteomes" id="UP000095200">
    <property type="component" value="Unassembled WGS sequence"/>
</dbReference>
<keyword evidence="5" id="KW-0342">GTP-binding</keyword>
<dbReference type="EMBL" id="BDFE01000008">
    <property type="protein sequence ID" value="GAU07871.1"/>
    <property type="molecule type" value="Genomic_DNA"/>
</dbReference>
<dbReference type="SMART" id="SM00838">
    <property type="entry name" value="EFG_C"/>
    <property type="match status" value="1"/>
</dbReference>
<dbReference type="GO" id="GO:0032790">
    <property type="term" value="P:ribosome disassembly"/>
    <property type="evidence" value="ECO:0007669"/>
    <property type="project" value="TreeGrafter"/>
</dbReference>
<proteinExistence type="inferred from homology"/>
<dbReference type="CDD" id="cd04088">
    <property type="entry name" value="EFG_mtEFG_II"/>
    <property type="match status" value="1"/>
</dbReference>
<evidence type="ECO:0000256" key="1">
    <source>
        <dbReference type="ARBA" id="ARBA00005870"/>
    </source>
</evidence>
<evidence type="ECO:0000313" key="10">
    <source>
        <dbReference type="Proteomes" id="UP000095200"/>
    </source>
</evidence>
<comment type="similarity">
    <text evidence="1">Belongs to the TRAFAC class translation factor GTPase superfamily. Classic translation factor GTPase family. EF-G/EF-2 subfamily.</text>
</comment>
<dbReference type="SUPFAM" id="SSF50447">
    <property type="entry name" value="Translation proteins"/>
    <property type="match status" value="1"/>
</dbReference>
<accession>A0A194AFK7</accession>
<gene>
    <name evidence="9" type="ORF">DPF_0570</name>
</gene>
<dbReference type="NCBIfam" id="TIGR00231">
    <property type="entry name" value="small_GTP"/>
    <property type="match status" value="1"/>
</dbReference>
<dbReference type="InterPro" id="IPR005225">
    <property type="entry name" value="Small_GTP-bd"/>
</dbReference>
<dbReference type="AlphaFoldDB" id="A0A194AFK7"/>
<evidence type="ECO:0000313" key="9">
    <source>
        <dbReference type="EMBL" id="GAU07871.1"/>
    </source>
</evidence>
<dbReference type="CDD" id="cd01680">
    <property type="entry name" value="EFG_like_IV"/>
    <property type="match status" value="1"/>
</dbReference>
<organism evidence="9 10">
    <name type="scientific">Desulfoplanes formicivorans</name>
    <dbReference type="NCBI Taxonomy" id="1592317"/>
    <lineage>
        <taxon>Bacteria</taxon>
        <taxon>Pseudomonadati</taxon>
        <taxon>Thermodesulfobacteriota</taxon>
        <taxon>Desulfovibrionia</taxon>
        <taxon>Desulfovibrionales</taxon>
        <taxon>Desulfoplanaceae</taxon>
        <taxon>Desulfoplanes</taxon>
    </lineage>
</organism>
<comment type="function">
    <text evidence="6">Catalyzes the GTP-dependent ribosomal translocation step during translation elongation. During this step, the ribosome changes from the pre-translocational (PRE) to the post-translocational (POST) state as the newly formed A-site-bound peptidyl-tRNA and P-site-bound deacylated tRNA move to the P and E sites, respectively. Catalyzes the coordinated movement of the two tRNA molecules, the mRNA and conformational changes in the ribosome.</text>
</comment>
<dbReference type="RefSeq" id="WP_069857374.1">
    <property type="nucleotide sequence ID" value="NZ_BDFE01000008.1"/>
</dbReference>
<dbReference type="NCBIfam" id="NF009381">
    <property type="entry name" value="PRK12740.1-5"/>
    <property type="match status" value="1"/>
</dbReference>
<dbReference type="InterPro" id="IPR014721">
    <property type="entry name" value="Ribsml_uS5_D2-typ_fold_subgr"/>
</dbReference>
<keyword evidence="4" id="KW-0648">Protein biosynthesis</keyword>
<evidence type="ECO:0000256" key="7">
    <source>
        <dbReference type="NCBIfam" id="TIGR00484"/>
    </source>
</evidence>
<dbReference type="GO" id="GO:0003924">
    <property type="term" value="F:GTPase activity"/>
    <property type="evidence" value="ECO:0007669"/>
    <property type="project" value="InterPro"/>
</dbReference>
<dbReference type="Pfam" id="PF00009">
    <property type="entry name" value="GTP_EFTU"/>
    <property type="match status" value="1"/>
</dbReference>
<dbReference type="InterPro" id="IPR009000">
    <property type="entry name" value="Transl_B-barrel_sf"/>
</dbReference>
<dbReference type="InterPro" id="IPR035647">
    <property type="entry name" value="EFG_III/V"/>
</dbReference>
<keyword evidence="10" id="KW-1185">Reference proteome</keyword>
<evidence type="ECO:0000256" key="3">
    <source>
        <dbReference type="ARBA" id="ARBA00022768"/>
    </source>
</evidence>
<feature type="domain" description="Tr-type G" evidence="8">
    <location>
        <begin position="9"/>
        <end position="284"/>
    </location>
</feature>
<dbReference type="Gene3D" id="2.40.30.10">
    <property type="entry name" value="Translation factors"/>
    <property type="match status" value="1"/>
</dbReference>
<dbReference type="InterPro" id="IPR027417">
    <property type="entry name" value="P-loop_NTPase"/>
</dbReference>
<dbReference type="InterPro" id="IPR000640">
    <property type="entry name" value="EFG_V-like"/>
</dbReference>
<keyword evidence="3 9" id="KW-0251">Elongation factor</keyword>
<dbReference type="Pfam" id="PF03144">
    <property type="entry name" value="GTP_EFTU_D2"/>
    <property type="match status" value="1"/>
</dbReference>
<sequence length="679" mass="74556">MASHDAYLEKLRNIGIIAHIDAGKTTLTERILFYTGRIHRMGEVHDGSATMDFMPEEQERGITIASACTSCRWDNHQINIIDTPGHVDFTIEVDRCLRVLDGAVGVFCGVGGVEPQSETVWRQSAKYNIPKLAFVNKMDRAGADFAAVLESMRTKLDVVPLPVQIPVGEGGDFRAVIDVLSMRMIVFDQDTQGAEYTLLPLDQAGEEVALPWRERALEILAEQDDAIMEAYLGGDDIPVEVLHQAVRKGTLAMDFVPVFAGSALKNIGVQPFLDGVNRYLPSPLDVHPAQGIDPTTKHAKAFRPSSKEPLSALAFKVSMASGRKMVLLRIYSGTIEAGQTVYNITQDVDERVARLFVLHADHREKLSQARAGQIVAAAGLKHTRTADTLCSRNDPLILEKISAYKPVISLALEPKNASEEEKLIQALDKILQEDPTLIADRDKDTDQIILSGMGELHLDVVQERLRREFKVGMRAGNPQVVFQETVRGTGQAEAVFEKELGDTWHYGHVRLAVESRERGTGNRIVSEVDEATCSAAFLDAAVKGVEDGLQSGVLKGYPVQDVRVRIMEIPNTDKRCTDVGFRMAAVSALKQALTKADPLLLEPIMAVEIGVPEEFVGECISLLGTKGARIENMFDRGGQKTVRALAPLRKMFGFSTALRSATQGRAGLSMSFDRFDVLD</sequence>
<keyword evidence="2" id="KW-0547">Nucleotide-binding</keyword>
<dbReference type="SUPFAM" id="SSF54980">
    <property type="entry name" value="EF-G C-terminal domain-like"/>
    <property type="match status" value="2"/>
</dbReference>
<dbReference type="CDD" id="cd16262">
    <property type="entry name" value="EFG_III"/>
    <property type="match status" value="1"/>
</dbReference>
<name>A0A194AFK7_9BACT</name>
<evidence type="ECO:0000256" key="2">
    <source>
        <dbReference type="ARBA" id="ARBA00022741"/>
    </source>
</evidence>
<dbReference type="InterPro" id="IPR035649">
    <property type="entry name" value="EFG_V"/>
</dbReference>
<dbReference type="InterPro" id="IPR020568">
    <property type="entry name" value="Ribosomal_Su5_D2-typ_SF"/>
</dbReference>
<dbReference type="STRING" id="1592317.DPF_0570"/>
<dbReference type="Gene3D" id="3.30.70.870">
    <property type="entry name" value="Elongation Factor G (Translational Gtpase), domain 3"/>
    <property type="match status" value="1"/>
</dbReference>
<dbReference type="GO" id="GO:0003746">
    <property type="term" value="F:translation elongation factor activity"/>
    <property type="evidence" value="ECO:0007669"/>
    <property type="project" value="UniProtKB-UniRule"/>
</dbReference>
<dbReference type="PROSITE" id="PS51722">
    <property type="entry name" value="G_TR_2"/>
    <property type="match status" value="1"/>
</dbReference>
<dbReference type="OrthoDB" id="9801472at2"/>
<dbReference type="InterPro" id="IPR009022">
    <property type="entry name" value="EFG_III"/>
</dbReference>
<evidence type="ECO:0000256" key="4">
    <source>
        <dbReference type="ARBA" id="ARBA00022917"/>
    </source>
</evidence>
<comment type="caution">
    <text evidence="9">The sequence shown here is derived from an EMBL/GenBank/DDBJ whole genome shotgun (WGS) entry which is preliminary data.</text>
</comment>
<dbReference type="SUPFAM" id="SSF52540">
    <property type="entry name" value="P-loop containing nucleoside triphosphate hydrolases"/>
    <property type="match status" value="1"/>
</dbReference>